<keyword evidence="2" id="KW-1185">Reference proteome</keyword>
<proteinExistence type="predicted"/>
<protein>
    <submittedName>
        <fullName evidence="1">Uncharacterized protein</fullName>
    </submittedName>
</protein>
<comment type="caution">
    <text evidence="1">The sequence shown here is derived from an EMBL/GenBank/DDBJ whole genome shotgun (WGS) entry which is preliminary data.</text>
</comment>
<evidence type="ECO:0000313" key="2">
    <source>
        <dbReference type="Proteomes" id="UP001551210"/>
    </source>
</evidence>
<dbReference type="Proteomes" id="UP001551210">
    <property type="component" value="Unassembled WGS sequence"/>
</dbReference>
<reference evidence="1 2" key="1">
    <citation type="submission" date="2024-06" db="EMBL/GenBank/DDBJ databases">
        <title>The Natural Products Discovery Center: Release of the First 8490 Sequenced Strains for Exploring Actinobacteria Biosynthetic Diversity.</title>
        <authorList>
            <person name="Kalkreuter E."/>
            <person name="Kautsar S.A."/>
            <person name="Yang D."/>
            <person name="Bader C.D."/>
            <person name="Teijaro C.N."/>
            <person name="Fluegel L."/>
            <person name="Davis C.M."/>
            <person name="Simpson J.R."/>
            <person name="Lauterbach L."/>
            <person name="Steele A.D."/>
            <person name="Gui C."/>
            <person name="Meng S."/>
            <person name="Li G."/>
            <person name="Viehrig K."/>
            <person name="Ye F."/>
            <person name="Su P."/>
            <person name="Kiefer A.F."/>
            <person name="Nichols A."/>
            <person name="Cepeda A.J."/>
            <person name="Yan W."/>
            <person name="Fan B."/>
            <person name="Jiang Y."/>
            <person name="Adhikari A."/>
            <person name="Zheng C.-J."/>
            <person name="Schuster L."/>
            <person name="Cowan T.M."/>
            <person name="Smanski M.J."/>
            <person name="Chevrette M.G."/>
            <person name="De Carvalho L.P.S."/>
            <person name="Shen B."/>
        </authorList>
    </citation>
    <scope>NUCLEOTIDE SEQUENCE [LARGE SCALE GENOMIC DNA]</scope>
    <source>
        <strain evidence="1 2">NPDC045705</strain>
    </source>
</reference>
<organism evidence="1 2">
    <name type="scientific">Streptomyces exfoliatus</name>
    <name type="common">Streptomyces hydrogenans</name>
    <dbReference type="NCBI Taxonomy" id="1905"/>
    <lineage>
        <taxon>Bacteria</taxon>
        <taxon>Bacillati</taxon>
        <taxon>Actinomycetota</taxon>
        <taxon>Actinomycetes</taxon>
        <taxon>Kitasatosporales</taxon>
        <taxon>Streptomycetaceae</taxon>
        <taxon>Streptomyces</taxon>
    </lineage>
</organism>
<dbReference type="EMBL" id="JBEZAM010000097">
    <property type="protein sequence ID" value="MEU7298099.1"/>
    <property type="molecule type" value="Genomic_DNA"/>
</dbReference>
<dbReference type="RefSeq" id="WP_359216580.1">
    <property type="nucleotide sequence ID" value="NZ_JBEZAM010000097.1"/>
</dbReference>
<name>A0ABV3D6K3_STREX</name>
<accession>A0ABV3D6K3</accession>
<evidence type="ECO:0000313" key="1">
    <source>
        <dbReference type="EMBL" id="MEU7298099.1"/>
    </source>
</evidence>
<gene>
    <name evidence="1" type="ORF">AB0A76_33725</name>
</gene>
<sequence>MQSLTVFGEMPRFNFPPGLTSVVNEMASLHNYAGLKPSSP</sequence>